<dbReference type="Proteomes" id="UP000295182">
    <property type="component" value="Unassembled WGS sequence"/>
</dbReference>
<evidence type="ECO:0000313" key="3">
    <source>
        <dbReference type="Proteomes" id="UP000295182"/>
    </source>
</evidence>
<dbReference type="EMBL" id="SLXH01000005">
    <property type="protein sequence ID" value="TCP19446.1"/>
    <property type="molecule type" value="Genomic_DNA"/>
</dbReference>
<sequence>MSRPSDPLPAPSPLPRSVRAMGIYLLGLVVLGVLFWALGLPDPWTLAVQWASGIVFVLMAVGLVVMVWAVVCEALR</sequence>
<dbReference type="AlphaFoldDB" id="A0A4V2SKG5"/>
<evidence type="ECO:0000256" key="1">
    <source>
        <dbReference type="SAM" id="Phobius"/>
    </source>
</evidence>
<organism evidence="2 3">
    <name type="scientific">Simplicispira metamorpha</name>
    <dbReference type="NCBI Taxonomy" id="80881"/>
    <lineage>
        <taxon>Bacteria</taxon>
        <taxon>Pseudomonadati</taxon>
        <taxon>Pseudomonadota</taxon>
        <taxon>Betaproteobacteria</taxon>
        <taxon>Burkholderiales</taxon>
        <taxon>Comamonadaceae</taxon>
        <taxon>Simplicispira</taxon>
    </lineage>
</organism>
<evidence type="ECO:0000313" key="2">
    <source>
        <dbReference type="EMBL" id="TCP19446.1"/>
    </source>
</evidence>
<name>A0A4V2SKG5_9BURK</name>
<evidence type="ECO:0008006" key="4">
    <source>
        <dbReference type="Google" id="ProtNLM"/>
    </source>
</evidence>
<keyword evidence="1" id="KW-0812">Transmembrane</keyword>
<dbReference type="RefSeq" id="WP_119012172.1">
    <property type="nucleotide sequence ID" value="NZ_QXNC01000003.1"/>
</dbReference>
<feature type="transmembrane region" description="Helical" evidence="1">
    <location>
        <begin position="50"/>
        <end position="71"/>
    </location>
</feature>
<feature type="transmembrane region" description="Helical" evidence="1">
    <location>
        <begin position="21"/>
        <end position="38"/>
    </location>
</feature>
<reference evidence="2 3" key="1">
    <citation type="submission" date="2019-03" db="EMBL/GenBank/DDBJ databases">
        <title>Genomic Encyclopedia of Type Strains, Phase IV (KMG-IV): sequencing the most valuable type-strain genomes for metagenomic binning, comparative biology and taxonomic classification.</title>
        <authorList>
            <person name="Goeker M."/>
        </authorList>
    </citation>
    <scope>NUCLEOTIDE SEQUENCE [LARGE SCALE GENOMIC DNA]</scope>
    <source>
        <strain evidence="2 3">DSM 1837</strain>
    </source>
</reference>
<comment type="caution">
    <text evidence="2">The sequence shown here is derived from an EMBL/GenBank/DDBJ whole genome shotgun (WGS) entry which is preliminary data.</text>
</comment>
<proteinExistence type="predicted"/>
<gene>
    <name evidence="2" type="ORF">EV674_105124</name>
</gene>
<accession>A0A4V2SKG5</accession>
<keyword evidence="3" id="KW-1185">Reference proteome</keyword>
<protein>
    <recommendedName>
        <fullName evidence="4">DUF4175 domain-containing protein</fullName>
    </recommendedName>
</protein>
<keyword evidence="1" id="KW-0472">Membrane</keyword>
<keyword evidence="1" id="KW-1133">Transmembrane helix</keyword>